<evidence type="ECO:0000313" key="6">
    <source>
        <dbReference type="Proteomes" id="UP000594380"/>
    </source>
</evidence>
<dbReference type="InterPro" id="IPR007300">
    <property type="entry name" value="CidB/LrgB"/>
</dbReference>
<evidence type="ECO:0000256" key="1">
    <source>
        <dbReference type="ARBA" id="ARBA00004141"/>
    </source>
</evidence>
<dbReference type="AlphaFoldDB" id="A0A7Y6K781"/>
<gene>
    <name evidence="5" type="ORF">G5S42_36920</name>
</gene>
<keyword evidence="4" id="KW-0472">Membrane</keyword>
<comment type="caution">
    <text evidence="5">The sequence shown here is derived from an EMBL/GenBank/DDBJ whole genome shotgun (WGS) entry which is preliminary data.</text>
</comment>
<reference evidence="5 6" key="1">
    <citation type="submission" date="2020-02" db="EMBL/GenBank/DDBJ databases">
        <title>Paraburkholderia simonii sp. nov. and Paraburkholderia youngii sp. nov. Brazilian and Mexican Mimosa-associated rhizobia.</title>
        <authorList>
            <person name="Mavima L."/>
            <person name="Beukes C.W."/>
            <person name="Chan W.Y."/>
            <person name="Palmer M."/>
            <person name="De Meyer S.E."/>
            <person name="James E.K."/>
            <person name="Venter S.N."/>
            <person name="Steenkamp E.T."/>
        </authorList>
    </citation>
    <scope>NUCLEOTIDE SEQUENCE [LARGE SCALE GENOMIC DNA]</scope>
    <source>
        <strain evidence="5 6">JPY169</strain>
    </source>
</reference>
<evidence type="ECO:0000256" key="2">
    <source>
        <dbReference type="ARBA" id="ARBA00022692"/>
    </source>
</evidence>
<evidence type="ECO:0000256" key="4">
    <source>
        <dbReference type="ARBA" id="ARBA00023136"/>
    </source>
</evidence>
<keyword evidence="2" id="KW-0812">Transmembrane</keyword>
<comment type="subcellular location">
    <subcellularLocation>
        <location evidence="1">Membrane</location>
        <topology evidence="1">Multi-pass membrane protein</topology>
    </subcellularLocation>
</comment>
<organism evidence="5 6">
    <name type="scientific">Paraburkholderia youngii</name>
    <dbReference type="NCBI Taxonomy" id="2782701"/>
    <lineage>
        <taxon>Bacteria</taxon>
        <taxon>Pseudomonadati</taxon>
        <taxon>Pseudomonadota</taxon>
        <taxon>Betaproteobacteria</taxon>
        <taxon>Burkholderiales</taxon>
        <taxon>Burkholderiaceae</taxon>
        <taxon>Paraburkholderia</taxon>
    </lineage>
</organism>
<name>A0A7Y6K781_9BURK</name>
<dbReference type="Pfam" id="PF04172">
    <property type="entry name" value="LrgB"/>
    <property type="match status" value="1"/>
</dbReference>
<sequence>MPSLTAAIVILTGITGATLRNVVMDAVGVRRDDVRGFVMGVASHALSTARAFRISEDAGAYSGLGMAMNGTMSAFVRPVLLPFLGGWLT</sequence>
<dbReference type="PANTHER" id="PTHR30249:SF0">
    <property type="entry name" value="PLASTIDAL GLYCOLATE_GLYCERATE TRANSLOCATOR 1, CHLOROPLASTIC"/>
    <property type="match status" value="1"/>
</dbReference>
<dbReference type="EMBL" id="JAALDK010000002">
    <property type="protein sequence ID" value="NUY05159.1"/>
    <property type="molecule type" value="Genomic_DNA"/>
</dbReference>
<evidence type="ECO:0000256" key="3">
    <source>
        <dbReference type="ARBA" id="ARBA00022989"/>
    </source>
</evidence>
<dbReference type="GO" id="GO:0016020">
    <property type="term" value="C:membrane"/>
    <property type="evidence" value="ECO:0007669"/>
    <property type="project" value="UniProtKB-SubCell"/>
</dbReference>
<dbReference type="Proteomes" id="UP000594380">
    <property type="component" value="Unassembled WGS sequence"/>
</dbReference>
<accession>A0A7Y6K781</accession>
<protein>
    <submittedName>
        <fullName evidence="5">LrgB family protein</fullName>
    </submittedName>
</protein>
<dbReference type="PANTHER" id="PTHR30249">
    <property type="entry name" value="PUTATIVE SEROTONIN TRANSPORTER"/>
    <property type="match status" value="1"/>
</dbReference>
<keyword evidence="3" id="KW-1133">Transmembrane helix</keyword>
<proteinExistence type="predicted"/>
<evidence type="ECO:0000313" key="5">
    <source>
        <dbReference type="EMBL" id="NUY05159.1"/>
    </source>
</evidence>